<accession>A0ABY3EJ77</accession>
<comment type="caution">
    <text evidence="5">The sequence shown here is derived from an EMBL/GenBank/DDBJ whole genome shotgun (WGS) entry which is preliminary data.</text>
</comment>
<evidence type="ECO:0000313" key="6">
    <source>
        <dbReference type="Proteomes" id="UP000318943"/>
    </source>
</evidence>
<feature type="domain" description="KfrB" evidence="4">
    <location>
        <begin position="118"/>
        <end position="167"/>
    </location>
</feature>
<gene>
    <name evidence="5" type="ORF">FGG12_19145</name>
</gene>
<proteinExistence type="predicted"/>
<keyword evidence="2" id="KW-0804">Transcription</keyword>
<name>A0ABY3EJ77_9BURK</name>
<sequence>MNEQDFQNLVRDTNLSQNSREAARLVFVEGWSQTDAGAELGLSKQRMTQIVKVLRTAEQKQKDEADLAALRHGAPIPSSTGHVAALEASYAVAVKAAREAYGDEAYIQTPKVDGKSMGDVIARTDFHLVQSVGRGAVVVHELAKLDRVPAIGKSVAIEYRDGRGTVLDQQRELGRGGRG</sequence>
<protein>
    <recommendedName>
        <fullName evidence="7">TrfB transcriptional repressor protein domain-containing protein</fullName>
    </recommendedName>
</protein>
<evidence type="ECO:0000259" key="3">
    <source>
        <dbReference type="Pfam" id="PF16509"/>
    </source>
</evidence>
<dbReference type="InterPro" id="IPR040782">
    <property type="entry name" value="KfrB"/>
</dbReference>
<dbReference type="Pfam" id="PF16509">
    <property type="entry name" value="KORA"/>
    <property type="match status" value="1"/>
</dbReference>
<dbReference type="Pfam" id="PF18790">
    <property type="entry name" value="KfrB"/>
    <property type="match status" value="1"/>
</dbReference>
<dbReference type="Gene3D" id="1.10.10.2690">
    <property type="match status" value="1"/>
</dbReference>
<evidence type="ECO:0000259" key="4">
    <source>
        <dbReference type="Pfam" id="PF18790"/>
    </source>
</evidence>
<dbReference type="InterPro" id="IPR053721">
    <property type="entry name" value="Fimbrial_Adhesin_Reg"/>
</dbReference>
<evidence type="ECO:0000256" key="2">
    <source>
        <dbReference type="ARBA" id="ARBA00023163"/>
    </source>
</evidence>
<keyword evidence="6" id="KW-1185">Reference proteome</keyword>
<evidence type="ECO:0000313" key="5">
    <source>
        <dbReference type="EMBL" id="TSP10981.1"/>
    </source>
</evidence>
<organism evidence="5 6">
    <name type="scientific">Cupriavidus campinensis</name>
    <dbReference type="NCBI Taxonomy" id="151783"/>
    <lineage>
        <taxon>Bacteria</taxon>
        <taxon>Pseudomonadati</taxon>
        <taxon>Pseudomonadota</taxon>
        <taxon>Betaproteobacteria</taxon>
        <taxon>Burkholderiales</taxon>
        <taxon>Burkholderiaceae</taxon>
        <taxon>Cupriavidus</taxon>
    </lineage>
</organism>
<evidence type="ECO:0008006" key="7">
    <source>
        <dbReference type="Google" id="ProtNLM"/>
    </source>
</evidence>
<dbReference type="RefSeq" id="WP_144200132.1">
    <property type="nucleotide sequence ID" value="NZ_CAJPVH010000008.1"/>
</dbReference>
<dbReference type="Proteomes" id="UP000318943">
    <property type="component" value="Unassembled WGS sequence"/>
</dbReference>
<dbReference type="InterPro" id="IPR032428">
    <property type="entry name" value="TrfB"/>
</dbReference>
<feature type="domain" description="TrfB transcriptional repressor protein" evidence="3">
    <location>
        <begin position="1"/>
        <end position="62"/>
    </location>
</feature>
<keyword evidence="1" id="KW-0805">Transcription regulation</keyword>
<evidence type="ECO:0000256" key="1">
    <source>
        <dbReference type="ARBA" id="ARBA00023015"/>
    </source>
</evidence>
<reference evidence="5 6" key="1">
    <citation type="submission" date="2019-05" db="EMBL/GenBank/DDBJ databases">
        <title>Whole genome sequence analysis of Cupriavidus campinensis S14E4C strain.</title>
        <authorList>
            <person name="Abbaszade G."/>
            <person name="Szabo A."/>
            <person name="Toumi M."/>
            <person name="Toth E."/>
        </authorList>
    </citation>
    <scope>NUCLEOTIDE SEQUENCE [LARGE SCALE GENOMIC DNA]</scope>
    <source>
        <strain evidence="5 6">S14E4C</strain>
    </source>
</reference>
<dbReference type="EMBL" id="VCIZ01000012">
    <property type="protein sequence ID" value="TSP10981.1"/>
    <property type="molecule type" value="Genomic_DNA"/>
</dbReference>